<feature type="transmembrane region" description="Helical" evidence="1">
    <location>
        <begin position="28"/>
        <end position="47"/>
    </location>
</feature>
<dbReference type="OrthoDB" id="9942085at2"/>
<keyword evidence="1" id="KW-1133">Transmembrane helix</keyword>
<feature type="transmembrane region" description="Helical" evidence="1">
    <location>
        <begin position="59"/>
        <end position="86"/>
    </location>
</feature>
<proteinExistence type="predicted"/>
<name>A0A1M7AX07_9FIRM</name>
<evidence type="ECO:0000313" key="2">
    <source>
        <dbReference type="EMBL" id="SHL47308.1"/>
    </source>
</evidence>
<keyword evidence="1" id="KW-0812">Transmembrane</keyword>
<dbReference type="RefSeq" id="WP_072853827.1">
    <property type="nucleotide sequence ID" value="NZ_FRAH01000115.1"/>
</dbReference>
<protein>
    <submittedName>
        <fullName evidence="2">Uncharacterized protein</fullName>
    </submittedName>
</protein>
<dbReference type="Proteomes" id="UP000183975">
    <property type="component" value="Unassembled WGS sequence"/>
</dbReference>
<organism evidence="2 3">
    <name type="scientific">Anaerotignum lactatifermentans DSM 14214</name>
    <dbReference type="NCBI Taxonomy" id="1121323"/>
    <lineage>
        <taxon>Bacteria</taxon>
        <taxon>Bacillati</taxon>
        <taxon>Bacillota</taxon>
        <taxon>Clostridia</taxon>
        <taxon>Lachnospirales</taxon>
        <taxon>Anaerotignaceae</taxon>
        <taxon>Anaerotignum</taxon>
    </lineage>
</organism>
<dbReference type="AlphaFoldDB" id="A0A1M7AX07"/>
<reference evidence="2 3" key="1">
    <citation type="submission" date="2016-11" db="EMBL/GenBank/DDBJ databases">
        <authorList>
            <person name="Jaros S."/>
            <person name="Januszkiewicz K."/>
            <person name="Wedrychowicz H."/>
        </authorList>
    </citation>
    <scope>NUCLEOTIDE SEQUENCE [LARGE SCALE GENOMIC DNA]</scope>
    <source>
        <strain evidence="2 3">DSM 14214</strain>
    </source>
</reference>
<evidence type="ECO:0000256" key="1">
    <source>
        <dbReference type="SAM" id="Phobius"/>
    </source>
</evidence>
<gene>
    <name evidence="2" type="ORF">SAMN02745138_03479</name>
</gene>
<sequence>MNWWNISVFYIIPIVSVVFFFFWKRKYLWMAPLISTAISVVISLLAMPSILSDAEHRNMFFGISVMLHILIAVGLTALAYAAAYFWDRKGKKKF</sequence>
<dbReference type="EMBL" id="FRAH01000115">
    <property type="protein sequence ID" value="SHL47308.1"/>
    <property type="molecule type" value="Genomic_DNA"/>
</dbReference>
<keyword evidence="3" id="KW-1185">Reference proteome</keyword>
<keyword evidence="1" id="KW-0472">Membrane</keyword>
<feature type="transmembrane region" description="Helical" evidence="1">
    <location>
        <begin position="6"/>
        <end position="23"/>
    </location>
</feature>
<accession>A0A1M7AX07</accession>
<evidence type="ECO:0000313" key="3">
    <source>
        <dbReference type="Proteomes" id="UP000183975"/>
    </source>
</evidence>